<dbReference type="PANTHER" id="PTHR21666:SF270">
    <property type="entry name" value="MUREIN HYDROLASE ACTIVATOR ENVC"/>
    <property type="match status" value="1"/>
</dbReference>
<reference evidence="3 4" key="1">
    <citation type="submission" date="2016-10" db="EMBL/GenBank/DDBJ databases">
        <authorList>
            <person name="de Groot N.N."/>
        </authorList>
    </citation>
    <scope>NUCLEOTIDE SEQUENCE [LARGE SCALE GENOMIC DNA]</scope>
    <source>
        <strain evidence="3 4">DSM 21800</strain>
    </source>
</reference>
<dbReference type="GO" id="GO:0004222">
    <property type="term" value="F:metalloendopeptidase activity"/>
    <property type="evidence" value="ECO:0007669"/>
    <property type="project" value="TreeGrafter"/>
</dbReference>
<dbReference type="InterPro" id="IPR050570">
    <property type="entry name" value="Cell_wall_metabolism_enzyme"/>
</dbReference>
<proteinExistence type="predicted"/>
<feature type="region of interest" description="Disordered" evidence="1">
    <location>
        <begin position="1"/>
        <end position="41"/>
    </location>
</feature>
<protein>
    <submittedName>
        <fullName evidence="3">Murein DD-endopeptidase MepM and murein hydrolase activator NlpD, contain LysM domain</fullName>
    </submittedName>
</protein>
<dbReference type="InterPro" id="IPR016047">
    <property type="entry name" value="M23ase_b-sheet_dom"/>
</dbReference>
<accession>A0A1H1X080</accession>
<organism evidence="3 4">
    <name type="scientific">Microlunatus soli</name>
    <dbReference type="NCBI Taxonomy" id="630515"/>
    <lineage>
        <taxon>Bacteria</taxon>
        <taxon>Bacillati</taxon>
        <taxon>Actinomycetota</taxon>
        <taxon>Actinomycetes</taxon>
        <taxon>Propionibacteriales</taxon>
        <taxon>Propionibacteriaceae</taxon>
        <taxon>Microlunatus</taxon>
    </lineage>
</organism>
<feature type="compositionally biased region" description="Low complexity" evidence="1">
    <location>
        <begin position="193"/>
        <end position="204"/>
    </location>
</feature>
<feature type="domain" description="M23ase beta-sheet core" evidence="2">
    <location>
        <begin position="280"/>
        <end position="372"/>
    </location>
</feature>
<feature type="compositionally biased region" description="Low complexity" evidence="1">
    <location>
        <begin position="216"/>
        <end position="238"/>
    </location>
</feature>
<evidence type="ECO:0000259" key="2">
    <source>
        <dbReference type="Pfam" id="PF01551"/>
    </source>
</evidence>
<evidence type="ECO:0000313" key="3">
    <source>
        <dbReference type="EMBL" id="SDT02602.1"/>
    </source>
</evidence>
<evidence type="ECO:0000313" key="4">
    <source>
        <dbReference type="Proteomes" id="UP000199103"/>
    </source>
</evidence>
<feature type="compositionally biased region" description="Gly residues" evidence="1">
    <location>
        <begin position="205"/>
        <end position="215"/>
    </location>
</feature>
<gene>
    <name evidence="3" type="ORF">SAMN04489812_3877</name>
</gene>
<dbReference type="Proteomes" id="UP000199103">
    <property type="component" value="Chromosome I"/>
</dbReference>
<dbReference type="SUPFAM" id="SSF51261">
    <property type="entry name" value="Duplicated hybrid motif"/>
    <property type="match status" value="1"/>
</dbReference>
<feature type="compositionally biased region" description="Basic and acidic residues" evidence="1">
    <location>
        <begin position="178"/>
        <end position="192"/>
    </location>
</feature>
<name>A0A1H1X080_9ACTN</name>
<feature type="region of interest" description="Disordered" evidence="1">
    <location>
        <begin position="90"/>
        <end position="259"/>
    </location>
</feature>
<evidence type="ECO:0000256" key="1">
    <source>
        <dbReference type="SAM" id="MobiDB-lite"/>
    </source>
</evidence>
<dbReference type="PANTHER" id="PTHR21666">
    <property type="entry name" value="PEPTIDASE-RELATED"/>
    <property type="match status" value="1"/>
</dbReference>
<dbReference type="InterPro" id="IPR011055">
    <property type="entry name" value="Dup_hybrid_motif"/>
</dbReference>
<dbReference type="CDD" id="cd12797">
    <property type="entry name" value="M23_peptidase"/>
    <property type="match status" value="1"/>
</dbReference>
<dbReference type="Gene3D" id="2.70.70.10">
    <property type="entry name" value="Glucose Permease (Domain IIA)"/>
    <property type="match status" value="1"/>
</dbReference>
<sequence length="397" mass="40189">MPSQLPQRFGPLKSVKTSAKAFGTTQSKRARRAAREVSKDKRGWLRHGIAAMAIAGLGLAGAGAVAVTGSANESGGSAPGVSVASKAIAGNAIGSRDSDTTSRSTQRQDLGSEEQQVHHGTGEPMDGTVDMTARRDAQKNAKVTDTSAGDDAATKAAQERAKELQADALKAQELSGKLSKEERDRKMEEAEKAAAAARAAQSQSGGQGAATGTTGGAASTDDSTGSASTDTSSSTDSAASDDSDTSAASTSSSGSATTPVAKGAYSIAATFGQYGSWSRYHTGVDFSAPIGTPIHAPGDGTITNAGMGSASGWAGNYVVVKFANGDQMLMAHMSSVSVSNGQHVSAGQVIGHVGMTGRAFGPHTHVEFYPKGITPGDVYSAKDPISNYFSPHGVKVS</sequence>
<dbReference type="AlphaFoldDB" id="A0A1H1X080"/>
<keyword evidence="3" id="KW-0378">Hydrolase</keyword>
<keyword evidence="4" id="KW-1185">Reference proteome</keyword>
<feature type="compositionally biased region" description="Low complexity" evidence="1">
    <location>
        <begin position="245"/>
        <end position="258"/>
    </location>
</feature>
<dbReference type="Pfam" id="PF01551">
    <property type="entry name" value="Peptidase_M23"/>
    <property type="match status" value="1"/>
</dbReference>
<dbReference type="EMBL" id="LT629772">
    <property type="protein sequence ID" value="SDT02602.1"/>
    <property type="molecule type" value="Genomic_DNA"/>
</dbReference>
<dbReference type="STRING" id="630515.SAMN04489812_3877"/>